<sequence length="536" mass="60323">MSERSSSSALRSPSPRSPRRGRSYSPRSTRSSSSRSYSRSRSRSRSYSRRRRSRSRSRSPYGRSTSRSYHHYYSRSPPPHHHSHHHRRSPPPPPRGGRYRSRSPPPPPLRRRPVNKDCRVYVSNLPFEVTWHQLKDFMREAGQVAHVDVLKMANGRSKGCGVVEYRYPEDAKRAIHTMNKAEFMGRPVFVREDREYEHSGPPKDPREAPDDCRLHVSNLPLNASWQDMKDLFRKAGRVLHTDIHTDPGSRRPNGHGTVIFDDARFARIAIEILNGYEWQGHRLEVREGRYEDRLASTTTSNPRPLPQASSSSSSSSSSRPPPPITRQVNLEPMSSREPLYRAPPPPPLPMVDGGLHYNQDPSTPSTTMTSTISPPPPPPPPISAMSLQHHPQLPPPPQPLVDTIPPPYQNAYRYGDAATTTTAAVIAPPPPPPPPMYSSMSLVGGPAAHLPTHGHNQIFVNNLPFSTTWQDLIDLFRHVGPVIRSEIVAVNGHPKGSGFVRFDDAVTCEKAIEKFHGYMYGGRHLDIRLDKYSTTI</sequence>
<feature type="compositionally biased region" description="Basic residues" evidence="3">
    <location>
        <begin position="68"/>
        <end position="89"/>
    </location>
</feature>
<dbReference type="PANTHER" id="PTHR23003">
    <property type="entry name" value="RNA RECOGNITION MOTIF RRM DOMAIN CONTAINING PROTEIN"/>
    <property type="match status" value="1"/>
</dbReference>
<dbReference type="EC" id="3.4.22.68" evidence="5"/>
<feature type="compositionally biased region" description="Basic residues" evidence="3">
    <location>
        <begin position="38"/>
        <end position="57"/>
    </location>
</feature>
<dbReference type="RefSeq" id="XP_064680291.1">
    <property type="nucleotide sequence ID" value="XM_064824914.1"/>
</dbReference>
<feature type="compositionally biased region" description="Low complexity" evidence="3">
    <location>
        <begin position="23"/>
        <end position="37"/>
    </location>
</feature>
<name>A0AAN7DD38_9FUNG</name>
<dbReference type="SUPFAM" id="SSF54928">
    <property type="entry name" value="RNA-binding domain, RBD"/>
    <property type="match status" value="2"/>
</dbReference>
<protein>
    <submittedName>
        <fullName evidence="5">Protein desumoylation</fullName>
        <ecNumber evidence="5">3.4.22.68</ecNumber>
    </submittedName>
</protein>
<organism evidence="5 6">
    <name type="scientific">Mucor velutinosus</name>
    <dbReference type="NCBI Taxonomy" id="708070"/>
    <lineage>
        <taxon>Eukaryota</taxon>
        <taxon>Fungi</taxon>
        <taxon>Fungi incertae sedis</taxon>
        <taxon>Mucoromycota</taxon>
        <taxon>Mucoromycotina</taxon>
        <taxon>Mucoromycetes</taxon>
        <taxon>Mucorales</taxon>
        <taxon>Mucorineae</taxon>
        <taxon>Mucoraceae</taxon>
        <taxon>Mucor</taxon>
    </lineage>
</organism>
<feature type="compositionally biased region" description="Low complexity" evidence="3">
    <location>
        <begin position="1"/>
        <end position="14"/>
    </location>
</feature>
<dbReference type="Proteomes" id="UP001304243">
    <property type="component" value="Unassembled WGS sequence"/>
</dbReference>
<dbReference type="GO" id="GO:0003729">
    <property type="term" value="F:mRNA binding"/>
    <property type="evidence" value="ECO:0007669"/>
    <property type="project" value="TreeGrafter"/>
</dbReference>
<evidence type="ECO:0000256" key="2">
    <source>
        <dbReference type="PROSITE-ProRule" id="PRU00176"/>
    </source>
</evidence>
<feature type="domain" description="RRM" evidence="4">
    <location>
        <begin position="456"/>
        <end position="532"/>
    </location>
</feature>
<feature type="compositionally biased region" description="Pro residues" evidence="3">
    <location>
        <begin position="373"/>
        <end position="382"/>
    </location>
</feature>
<comment type="caution">
    <text evidence="5">The sequence shown here is derived from an EMBL/GenBank/DDBJ whole genome shotgun (WGS) entry which is preliminary data.</text>
</comment>
<dbReference type="PROSITE" id="PS50102">
    <property type="entry name" value="RRM"/>
    <property type="match status" value="3"/>
</dbReference>
<accession>A0AAN7DD38</accession>
<keyword evidence="6" id="KW-1185">Reference proteome</keyword>
<dbReference type="GO" id="GO:0005737">
    <property type="term" value="C:cytoplasm"/>
    <property type="evidence" value="ECO:0007669"/>
    <property type="project" value="TreeGrafter"/>
</dbReference>
<gene>
    <name evidence="5" type="primary">SENP5</name>
    <name evidence="5" type="ORF">ATC70_005629</name>
</gene>
<feature type="domain" description="RRM" evidence="4">
    <location>
        <begin position="118"/>
        <end position="195"/>
    </location>
</feature>
<dbReference type="GeneID" id="89949315"/>
<evidence type="ECO:0000256" key="3">
    <source>
        <dbReference type="SAM" id="MobiDB-lite"/>
    </source>
</evidence>
<feature type="region of interest" description="Disordered" evidence="3">
    <location>
        <begin position="1"/>
        <end position="115"/>
    </location>
</feature>
<evidence type="ECO:0000313" key="5">
    <source>
        <dbReference type="EMBL" id="KAK4513625.1"/>
    </source>
</evidence>
<dbReference type="GO" id="GO:0016787">
    <property type="term" value="F:hydrolase activity"/>
    <property type="evidence" value="ECO:0007669"/>
    <property type="project" value="UniProtKB-KW"/>
</dbReference>
<dbReference type="GO" id="GO:1990904">
    <property type="term" value="C:ribonucleoprotein complex"/>
    <property type="evidence" value="ECO:0007669"/>
    <property type="project" value="TreeGrafter"/>
</dbReference>
<evidence type="ECO:0000256" key="1">
    <source>
        <dbReference type="ARBA" id="ARBA00022884"/>
    </source>
</evidence>
<feature type="compositionally biased region" description="Low complexity" evidence="3">
    <location>
        <begin position="58"/>
        <end position="67"/>
    </location>
</feature>
<dbReference type="AlphaFoldDB" id="A0AAN7DD38"/>
<keyword evidence="1 2" id="KW-0694">RNA-binding</keyword>
<dbReference type="InterPro" id="IPR012677">
    <property type="entry name" value="Nucleotide-bd_a/b_plait_sf"/>
</dbReference>
<keyword evidence="5" id="KW-0378">Hydrolase</keyword>
<dbReference type="SMART" id="SM00360">
    <property type="entry name" value="RRM"/>
    <property type="match status" value="3"/>
</dbReference>
<feature type="region of interest" description="Disordered" evidence="3">
    <location>
        <begin position="293"/>
        <end position="388"/>
    </location>
</feature>
<dbReference type="InterPro" id="IPR050374">
    <property type="entry name" value="RRT5_SRSF_SR"/>
</dbReference>
<feature type="compositionally biased region" description="Low complexity" evidence="3">
    <location>
        <begin position="309"/>
        <end position="318"/>
    </location>
</feature>
<feature type="domain" description="RRM" evidence="4">
    <location>
        <begin position="212"/>
        <end position="290"/>
    </location>
</feature>
<evidence type="ECO:0000313" key="6">
    <source>
        <dbReference type="Proteomes" id="UP001304243"/>
    </source>
</evidence>
<dbReference type="Gene3D" id="3.30.70.330">
    <property type="match status" value="3"/>
</dbReference>
<reference evidence="5 6" key="1">
    <citation type="submission" date="2022-11" db="EMBL/GenBank/DDBJ databases">
        <title>Mucor velutinosus strain NIH1002 WGS.</title>
        <authorList>
            <person name="Subramanian P."/>
            <person name="Mullikin J.C."/>
            <person name="Segre J.A."/>
            <person name="Zelazny A.M."/>
        </authorList>
    </citation>
    <scope>NUCLEOTIDE SEQUENCE [LARGE SCALE GENOMIC DNA]</scope>
    <source>
        <strain evidence="5 6">NIH1002</strain>
    </source>
</reference>
<proteinExistence type="predicted"/>
<dbReference type="Pfam" id="PF00076">
    <property type="entry name" value="RRM_1"/>
    <property type="match status" value="3"/>
</dbReference>
<feature type="compositionally biased region" description="Low complexity" evidence="3">
    <location>
        <begin position="361"/>
        <end position="372"/>
    </location>
</feature>
<dbReference type="InterPro" id="IPR000504">
    <property type="entry name" value="RRM_dom"/>
</dbReference>
<dbReference type="GO" id="GO:0005634">
    <property type="term" value="C:nucleus"/>
    <property type="evidence" value="ECO:0007669"/>
    <property type="project" value="TreeGrafter"/>
</dbReference>
<dbReference type="EMBL" id="JASEJX010000016">
    <property type="protein sequence ID" value="KAK4513625.1"/>
    <property type="molecule type" value="Genomic_DNA"/>
</dbReference>
<dbReference type="InterPro" id="IPR035979">
    <property type="entry name" value="RBD_domain_sf"/>
</dbReference>
<evidence type="ECO:0000259" key="4">
    <source>
        <dbReference type="PROSITE" id="PS50102"/>
    </source>
</evidence>